<dbReference type="SUPFAM" id="SSF53474">
    <property type="entry name" value="alpha/beta-Hydrolases"/>
    <property type="match status" value="1"/>
</dbReference>
<dbReference type="RefSeq" id="WP_061937055.1">
    <property type="nucleotide sequence ID" value="NZ_CP013234.1"/>
</dbReference>
<dbReference type="Gene3D" id="3.40.50.1820">
    <property type="entry name" value="alpha/beta hydrolase"/>
    <property type="match status" value="1"/>
</dbReference>
<feature type="signal peptide" evidence="1">
    <location>
        <begin position="1"/>
        <end position="20"/>
    </location>
</feature>
<sequence length="354" mass="39277">MRFIHATMLGFFFCTSLAHLASAVEIDVVNSPVPVVLQDRLTMQTAGGVGDIPIRVSRNWKLEQPDITRAVIIIHGWPRRDIDADEDLQQRAGTLAADTLFVTPQFLTEVDVEAHHLSPMTLRWRESDWLQGYDARSPAPISAFSVIDQIFTRLADRRLFPHLKDVVLAGHSAGGQFVQRYAVVGHTSQEIVASHIHVRYVVANPAAYLYFDDRRPQADGSFADVSSHCPTAGTWNNGLSARLPAYVQQPMVPAMLEKDYLQRDVVYLLGTADNDPNADAVGQSCTYKSQGATRLERGHAYFRYVTAAAEAAHLPQRHRLFEVPGVAHRTFAMYHSACGLAAVFDKSSCEDALH</sequence>
<dbReference type="Proteomes" id="UP000074561">
    <property type="component" value="Chromosome"/>
</dbReference>
<evidence type="ECO:0000256" key="1">
    <source>
        <dbReference type="SAM" id="SignalP"/>
    </source>
</evidence>
<dbReference type="InterPro" id="IPR029058">
    <property type="entry name" value="AB_hydrolase_fold"/>
</dbReference>
<evidence type="ECO:0008006" key="4">
    <source>
        <dbReference type="Google" id="ProtNLM"/>
    </source>
</evidence>
<dbReference type="KEGG" id="cpra:CPter91_0782"/>
<evidence type="ECO:0000313" key="2">
    <source>
        <dbReference type="EMBL" id="AMP03175.1"/>
    </source>
</evidence>
<gene>
    <name evidence="2" type="ORF">CPter91_0782</name>
</gene>
<dbReference type="PANTHER" id="PTHR35560:SF3">
    <property type="entry name" value="PEPTIDASE S9 PROLYL OLIGOPEPTIDASE CATALYTIC DOMAIN-CONTAINING PROTEIN"/>
    <property type="match status" value="1"/>
</dbReference>
<dbReference type="EMBL" id="CP013234">
    <property type="protein sequence ID" value="AMP03175.1"/>
    <property type="molecule type" value="Genomic_DNA"/>
</dbReference>
<keyword evidence="1" id="KW-0732">Signal</keyword>
<organism evidence="2 3">
    <name type="scientific">Collimonas pratensis</name>
    <dbReference type="NCBI Taxonomy" id="279113"/>
    <lineage>
        <taxon>Bacteria</taxon>
        <taxon>Pseudomonadati</taxon>
        <taxon>Pseudomonadota</taxon>
        <taxon>Betaproteobacteria</taxon>
        <taxon>Burkholderiales</taxon>
        <taxon>Oxalobacteraceae</taxon>
        <taxon>Collimonas</taxon>
    </lineage>
</organism>
<protein>
    <recommendedName>
        <fullName evidence="4">Alpha/beta hydrolase family protein</fullName>
    </recommendedName>
</protein>
<name>A0A127Q000_9BURK</name>
<accession>A0A127Q000</accession>
<dbReference type="STRING" id="279113.CPter91_0782"/>
<dbReference type="PANTHER" id="PTHR35560">
    <property type="entry name" value="BLL0132 PROTEIN"/>
    <property type="match status" value="1"/>
</dbReference>
<reference evidence="2 3" key="1">
    <citation type="submission" date="2015-11" db="EMBL/GenBank/DDBJ databases">
        <title>Exploring the genomic traits of fungus-feeding bacterial genus Collimonas.</title>
        <authorList>
            <person name="Song C."/>
            <person name="Schmidt R."/>
            <person name="de Jager V."/>
            <person name="Krzyzanowska D."/>
            <person name="Jongedijk E."/>
            <person name="Cankar K."/>
            <person name="Beekwilder J."/>
            <person name="van Veen A."/>
            <person name="de Boer W."/>
            <person name="van Veen J.A."/>
            <person name="Garbeva P."/>
        </authorList>
    </citation>
    <scope>NUCLEOTIDE SEQUENCE [LARGE SCALE GENOMIC DNA]</scope>
    <source>
        <strain evidence="2 3">Ter91</strain>
    </source>
</reference>
<feature type="chain" id="PRO_5007277347" description="Alpha/beta hydrolase family protein" evidence="1">
    <location>
        <begin position="21"/>
        <end position="354"/>
    </location>
</feature>
<evidence type="ECO:0000313" key="3">
    <source>
        <dbReference type="Proteomes" id="UP000074561"/>
    </source>
</evidence>
<proteinExistence type="predicted"/>
<dbReference type="PATRIC" id="fig|279113.9.peg.785"/>
<dbReference type="OrthoDB" id="1094867at2"/>
<dbReference type="AlphaFoldDB" id="A0A127Q000"/>